<name>A0A6J6GH70_9ZZZZ</name>
<sequence>MLLSACTPPLSTFIIGTGKVFASSPPIDLYNGRFRALDAALATARLTPSRAFAPSRDLFSVPSRAIIFLSIACWSKPSKPTTASRISELTLATACNTPLPKKRFPPSRNSTASCSPVDAPEGTMARPVAPVSSSTSTSTVGLPRESKTSRPRMLAIAVI</sequence>
<organism evidence="2">
    <name type="scientific">freshwater metagenome</name>
    <dbReference type="NCBI Taxonomy" id="449393"/>
    <lineage>
        <taxon>unclassified sequences</taxon>
        <taxon>metagenomes</taxon>
        <taxon>ecological metagenomes</taxon>
    </lineage>
</organism>
<evidence type="ECO:0000313" key="2">
    <source>
        <dbReference type="EMBL" id="CAB4600671.1"/>
    </source>
</evidence>
<dbReference type="EMBL" id="CAEZUN010000063">
    <property type="protein sequence ID" value="CAB4600671.1"/>
    <property type="molecule type" value="Genomic_DNA"/>
</dbReference>
<protein>
    <submittedName>
        <fullName evidence="2">Unannotated protein</fullName>
    </submittedName>
</protein>
<gene>
    <name evidence="2" type="ORF">UFOPK1826_00637</name>
</gene>
<accession>A0A6J6GH70</accession>
<feature type="region of interest" description="Disordered" evidence="1">
    <location>
        <begin position="101"/>
        <end position="149"/>
    </location>
</feature>
<evidence type="ECO:0000256" key="1">
    <source>
        <dbReference type="SAM" id="MobiDB-lite"/>
    </source>
</evidence>
<dbReference type="AlphaFoldDB" id="A0A6J6GH70"/>
<reference evidence="2" key="1">
    <citation type="submission" date="2020-05" db="EMBL/GenBank/DDBJ databases">
        <authorList>
            <person name="Chiriac C."/>
            <person name="Salcher M."/>
            <person name="Ghai R."/>
            <person name="Kavagutti S V."/>
        </authorList>
    </citation>
    <scope>NUCLEOTIDE SEQUENCE</scope>
</reference>
<proteinExistence type="predicted"/>